<dbReference type="RefSeq" id="WP_168738499.1">
    <property type="nucleotide sequence ID" value="NZ_JABAHZ010000002.1"/>
</dbReference>
<dbReference type="Gene3D" id="2.60.40.1220">
    <property type="match status" value="1"/>
</dbReference>
<dbReference type="InterPro" id="IPR014755">
    <property type="entry name" value="Cu-Rt/internalin_Ig-like"/>
</dbReference>
<keyword evidence="4" id="KW-1185">Reference proteome</keyword>
<evidence type="ECO:0000256" key="1">
    <source>
        <dbReference type="ARBA" id="ARBA00022729"/>
    </source>
</evidence>
<accession>A0A847SK56</accession>
<evidence type="ECO:0000313" key="4">
    <source>
        <dbReference type="Proteomes" id="UP000552864"/>
    </source>
</evidence>
<dbReference type="InterPro" id="IPR036415">
    <property type="entry name" value="Lamin_tail_dom_sf"/>
</dbReference>
<name>A0A847SK56_9BACT</name>
<dbReference type="SUPFAM" id="SSF74853">
    <property type="entry name" value="Lamin A/C globular tail domain"/>
    <property type="match status" value="1"/>
</dbReference>
<keyword evidence="1" id="KW-0732">Signal</keyword>
<organism evidence="3 4">
    <name type="scientific">Chitinophaga eiseniae</name>
    <dbReference type="NCBI Taxonomy" id="634771"/>
    <lineage>
        <taxon>Bacteria</taxon>
        <taxon>Pseudomonadati</taxon>
        <taxon>Bacteroidota</taxon>
        <taxon>Chitinophagia</taxon>
        <taxon>Chitinophagales</taxon>
        <taxon>Chitinophagaceae</taxon>
        <taxon>Chitinophaga</taxon>
    </lineage>
</organism>
<evidence type="ECO:0000313" key="3">
    <source>
        <dbReference type="EMBL" id="NLR79167.1"/>
    </source>
</evidence>
<evidence type="ECO:0000259" key="2">
    <source>
        <dbReference type="Pfam" id="PF00932"/>
    </source>
</evidence>
<reference evidence="3 4" key="1">
    <citation type="submission" date="2020-04" db="EMBL/GenBank/DDBJ databases">
        <authorList>
            <person name="Yin C."/>
        </authorList>
    </citation>
    <scope>NUCLEOTIDE SEQUENCE [LARGE SCALE GENOMIC DNA]</scope>
    <source>
        <strain evidence="3 4">Ak56</strain>
    </source>
</reference>
<dbReference type="AlphaFoldDB" id="A0A847SK56"/>
<dbReference type="Proteomes" id="UP000552864">
    <property type="component" value="Unassembled WGS sequence"/>
</dbReference>
<dbReference type="Gene3D" id="2.60.40.4070">
    <property type="match status" value="1"/>
</dbReference>
<sequence>MRCPIVCMGLLLQAFSGFTQSPAIYDVVIHEIMVKPAPTLGLPPYEYIELKNISTAPVQLKDWRLAVNKREVILPACLLQPDSLLLLCATAAAPSYPVSNVRGIDRFPALADDSALVVLYDARRRVIHAVDYDAHWYGTASPPKGGISLEMINDALPCSGKINWTASTAATGGTPGSPNEAAAPLTDNTRPDLNYATITDSLHVLLGFSKTLDSTLAADPAHYHFNNGLEVAACRVLPPLFRNVALQLAGPLSPGEIYTLTTTALTDCMGESSGLHTSLAIGIPQRPEKQGVIINEVLFDPVPGIPEFVELYNGSQKVIELASLRLCNRKADGSLGPWKILSNTGRLLMPGQPLALTTDVTALCGGYPHAQPENIQTVGSLPSMPVTEGTIVLLRADSTLLDELHYTSRLHFPLARELQGVSLERLSYARPTEDAGNWHSAATAAGNATPGAINSQRWPDAGDSLNIVLAPGVFSPNQDGIDDWVRISWQLPGPGYVGNIVIYDIQGRPVKWLARNFLLGNNGYLQWDGKNENAVLLPSGIYIFLIEIFNLPGQVKRCKRTVVMARKLN</sequence>
<dbReference type="InterPro" id="IPR001322">
    <property type="entry name" value="Lamin_tail_dom"/>
</dbReference>
<gene>
    <name evidence="3" type="ORF">HGH91_11060</name>
</gene>
<feature type="domain" description="LTD" evidence="2">
    <location>
        <begin position="21"/>
        <end position="132"/>
    </location>
</feature>
<proteinExistence type="predicted"/>
<comment type="caution">
    <text evidence="3">The sequence shown here is derived from an EMBL/GenBank/DDBJ whole genome shotgun (WGS) entry which is preliminary data.</text>
</comment>
<protein>
    <recommendedName>
        <fullName evidence="2">LTD domain-containing protein</fullName>
    </recommendedName>
</protein>
<dbReference type="Pfam" id="PF00932">
    <property type="entry name" value="LTD"/>
    <property type="match status" value="1"/>
</dbReference>
<dbReference type="EMBL" id="JABAHZ010000002">
    <property type="protein sequence ID" value="NLR79167.1"/>
    <property type="molecule type" value="Genomic_DNA"/>
</dbReference>